<dbReference type="AlphaFoldDB" id="A0A8J6BD08"/>
<feature type="region of interest" description="Disordered" evidence="1">
    <location>
        <begin position="51"/>
        <end position="90"/>
    </location>
</feature>
<feature type="compositionally biased region" description="Basic and acidic residues" evidence="1">
    <location>
        <begin position="51"/>
        <end position="68"/>
    </location>
</feature>
<keyword evidence="3" id="KW-1185">Reference proteome</keyword>
<accession>A0A8J6BD08</accession>
<sequence>MVGAALCGGCPADGTGALVKGEGIMNSPKYQSMLVQNLQASAEKMKRNFTFRHDDPKQTDKSPNERLHQKIKGSEWPNQSPDLNPIEDLW</sequence>
<protein>
    <recommendedName>
        <fullName evidence="4">Tc1-like transposase DDE domain-containing protein</fullName>
    </recommendedName>
</protein>
<dbReference type="GO" id="GO:0003676">
    <property type="term" value="F:nucleic acid binding"/>
    <property type="evidence" value="ECO:0007669"/>
    <property type="project" value="InterPro"/>
</dbReference>
<comment type="caution">
    <text evidence="2">The sequence shown here is derived from an EMBL/GenBank/DDBJ whole genome shotgun (WGS) entry which is preliminary data.</text>
</comment>
<dbReference type="EMBL" id="WNTK01043250">
    <property type="protein sequence ID" value="KAG9460740.1"/>
    <property type="molecule type" value="Genomic_DNA"/>
</dbReference>
<organism evidence="2 3">
    <name type="scientific">Eleutherodactylus coqui</name>
    <name type="common">Puerto Rican coqui</name>
    <dbReference type="NCBI Taxonomy" id="57060"/>
    <lineage>
        <taxon>Eukaryota</taxon>
        <taxon>Metazoa</taxon>
        <taxon>Chordata</taxon>
        <taxon>Craniata</taxon>
        <taxon>Vertebrata</taxon>
        <taxon>Euteleostomi</taxon>
        <taxon>Amphibia</taxon>
        <taxon>Batrachia</taxon>
        <taxon>Anura</taxon>
        <taxon>Neobatrachia</taxon>
        <taxon>Hyloidea</taxon>
        <taxon>Eleutherodactylidae</taxon>
        <taxon>Eleutherodactylinae</taxon>
        <taxon>Eleutherodactylus</taxon>
        <taxon>Eleutherodactylus</taxon>
    </lineage>
</organism>
<evidence type="ECO:0000256" key="1">
    <source>
        <dbReference type="SAM" id="MobiDB-lite"/>
    </source>
</evidence>
<evidence type="ECO:0000313" key="3">
    <source>
        <dbReference type="Proteomes" id="UP000770717"/>
    </source>
</evidence>
<name>A0A8J6BD08_ELECQ</name>
<gene>
    <name evidence="2" type="ORF">GDO78_019847</name>
</gene>
<dbReference type="OrthoDB" id="9905136at2759"/>
<proteinExistence type="predicted"/>
<dbReference type="InterPro" id="IPR036397">
    <property type="entry name" value="RNaseH_sf"/>
</dbReference>
<evidence type="ECO:0008006" key="4">
    <source>
        <dbReference type="Google" id="ProtNLM"/>
    </source>
</evidence>
<dbReference type="Proteomes" id="UP000770717">
    <property type="component" value="Unassembled WGS sequence"/>
</dbReference>
<reference evidence="2" key="1">
    <citation type="thesis" date="2020" institute="ProQuest LLC" country="789 East Eisenhower Parkway, Ann Arbor, MI, USA">
        <title>Comparative Genomics and Chromosome Evolution.</title>
        <authorList>
            <person name="Mudd A.B."/>
        </authorList>
    </citation>
    <scope>NUCLEOTIDE SEQUENCE</scope>
    <source>
        <strain evidence="2">HN-11 Male</strain>
        <tissue evidence="2">Kidney and liver</tissue>
    </source>
</reference>
<dbReference type="Gene3D" id="3.30.420.10">
    <property type="entry name" value="Ribonuclease H-like superfamily/Ribonuclease H"/>
    <property type="match status" value="1"/>
</dbReference>
<evidence type="ECO:0000313" key="2">
    <source>
        <dbReference type="EMBL" id="KAG9460740.1"/>
    </source>
</evidence>